<dbReference type="EMBL" id="JANSHE010006073">
    <property type="protein sequence ID" value="KAJ2968261.1"/>
    <property type="molecule type" value="Genomic_DNA"/>
</dbReference>
<keyword evidence="2" id="KW-1185">Reference proteome</keyword>
<accession>A0ACC1MPS3</accession>
<proteinExistence type="predicted"/>
<organism evidence="1 2">
    <name type="scientific">Trametes sanguinea</name>
    <dbReference type="NCBI Taxonomy" id="158606"/>
    <lineage>
        <taxon>Eukaryota</taxon>
        <taxon>Fungi</taxon>
        <taxon>Dikarya</taxon>
        <taxon>Basidiomycota</taxon>
        <taxon>Agaricomycotina</taxon>
        <taxon>Agaricomycetes</taxon>
        <taxon>Polyporales</taxon>
        <taxon>Polyporaceae</taxon>
        <taxon>Trametes</taxon>
    </lineage>
</organism>
<comment type="caution">
    <text evidence="1">The sequence shown here is derived from an EMBL/GenBank/DDBJ whole genome shotgun (WGS) entry which is preliminary data.</text>
</comment>
<dbReference type="Proteomes" id="UP001144978">
    <property type="component" value="Unassembled WGS sequence"/>
</dbReference>
<protein>
    <submittedName>
        <fullName evidence="1">Uncharacterized protein</fullName>
    </submittedName>
</protein>
<name>A0ACC1MPS3_9APHY</name>
<evidence type="ECO:0000313" key="1">
    <source>
        <dbReference type="EMBL" id="KAJ2968261.1"/>
    </source>
</evidence>
<gene>
    <name evidence="1" type="ORF">NUW54_g13267</name>
</gene>
<sequence length="106" mass="11907">MASASATGKLSREEFRRQKDLDAARKAGTAPAALDEEGKPINPHIPRAYSIQPIAADCVSHTLATTRIYRPSTMVSRHRRPLTKPPTYPRIRPLRRQARQLVRPRG</sequence>
<reference evidence="1" key="1">
    <citation type="submission" date="2022-08" db="EMBL/GenBank/DDBJ databases">
        <title>Genome Sequence of Pycnoporus sanguineus.</title>
        <authorList>
            <person name="Buettner E."/>
        </authorList>
    </citation>
    <scope>NUCLEOTIDE SEQUENCE</scope>
    <source>
        <strain evidence="1">CG-C14</strain>
    </source>
</reference>
<evidence type="ECO:0000313" key="2">
    <source>
        <dbReference type="Proteomes" id="UP001144978"/>
    </source>
</evidence>